<comment type="catalytic activity">
    <reaction evidence="1">
        <text>Catalyzes the rearrangement of -S-S- bonds in proteins.</text>
        <dbReference type="EC" id="5.3.4.1"/>
    </reaction>
</comment>
<dbReference type="GO" id="GO:0005788">
    <property type="term" value="C:endoplasmic reticulum lumen"/>
    <property type="evidence" value="ECO:0007669"/>
    <property type="project" value="UniProtKB-SubCell"/>
</dbReference>
<dbReference type="Pfam" id="PF13848">
    <property type="entry name" value="Thioredoxin_6"/>
    <property type="match status" value="2"/>
</dbReference>
<evidence type="ECO:0000313" key="9">
    <source>
        <dbReference type="EMBL" id="KAF9947169.1"/>
    </source>
</evidence>
<comment type="similarity">
    <text evidence="3">Belongs to the protein disulfide isomerase family.</text>
</comment>
<organism evidence="9 10">
    <name type="scientific">Modicella reniformis</name>
    <dbReference type="NCBI Taxonomy" id="1440133"/>
    <lineage>
        <taxon>Eukaryota</taxon>
        <taxon>Fungi</taxon>
        <taxon>Fungi incertae sedis</taxon>
        <taxon>Mucoromycota</taxon>
        <taxon>Mortierellomycotina</taxon>
        <taxon>Mortierellomycetes</taxon>
        <taxon>Mortierellales</taxon>
        <taxon>Mortierellaceae</taxon>
        <taxon>Modicella</taxon>
    </lineage>
</organism>
<evidence type="ECO:0000256" key="2">
    <source>
        <dbReference type="ARBA" id="ARBA00004319"/>
    </source>
</evidence>
<dbReference type="OrthoDB" id="427280at2759"/>
<dbReference type="CDD" id="cd02995">
    <property type="entry name" value="PDI_a_PDI_a'_C"/>
    <property type="match status" value="1"/>
</dbReference>
<dbReference type="GO" id="GO:0034976">
    <property type="term" value="P:response to endoplasmic reticulum stress"/>
    <property type="evidence" value="ECO:0007669"/>
    <property type="project" value="TreeGrafter"/>
</dbReference>
<dbReference type="InterPro" id="IPR013766">
    <property type="entry name" value="Thioredoxin_domain"/>
</dbReference>
<dbReference type="PANTHER" id="PTHR18929:SF132">
    <property type="entry name" value="PROTEIN DISULFIDE-ISOMERASE A3"/>
    <property type="match status" value="1"/>
</dbReference>
<feature type="domain" description="Thioredoxin" evidence="8">
    <location>
        <begin position="104"/>
        <end position="233"/>
    </location>
</feature>
<name>A0A9P6ITD8_9FUNG</name>
<dbReference type="EC" id="5.3.4.1" evidence="4"/>
<dbReference type="PROSITE" id="PS51352">
    <property type="entry name" value="THIOREDOXIN_2"/>
    <property type="match status" value="1"/>
</dbReference>
<dbReference type="CDD" id="cd02982">
    <property type="entry name" value="PDI_b'_family"/>
    <property type="match status" value="1"/>
</dbReference>
<evidence type="ECO:0000256" key="6">
    <source>
        <dbReference type="ARBA" id="ARBA00023235"/>
    </source>
</evidence>
<evidence type="ECO:0000256" key="7">
    <source>
        <dbReference type="ARBA" id="ARBA00023284"/>
    </source>
</evidence>
<dbReference type="InterPro" id="IPR036249">
    <property type="entry name" value="Thioredoxin-like_sf"/>
</dbReference>
<keyword evidence="7" id="KW-0676">Redox-active center</keyword>
<evidence type="ECO:0000256" key="4">
    <source>
        <dbReference type="ARBA" id="ARBA00012723"/>
    </source>
</evidence>
<dbReference type="Pfam" id="PF00085">
    <property type="entry name" value="Thioredoxin"/>
    <property type="match status" value="1"/>
</dbReference>
<gene>
    <name evidence="9" type="primary">PDI1_2</name>
    <name evidence="9" type="ORF">BGZ65_009057</name>
</gene>
<dbReference type="AlphaFoldDB" id="A0A9P6ITD8"/>
<proteinExistence type="inferred from homology"/>
<protein>
    <recommendedName>
        <fullName evidence="4">protein disulfide-isomerase</fullName>
        <ecNumber evidence="4">5.3.4.1</ecNumber>
    </recommendedName>
</protein>
<comment type="subcellular location">
    <subcellularLocation>
        <location evidence="2">Endoplasmic reticulum lumen</location>
    </subcellularLocation>
</comment>
<evidence type="ECO:0000256" key="1">
    <source>
        <dbReference type="ARBA" id="ARBA00001182"/>
    </source>
</evidence>
<dbReference type="GO" id="GO:0006457">
    <property type="term" value="P:protein folding"/>
    <property type="evidence" value="ECO:0007669"/>
    <property type="project" value="TreeGrafter"/>
</dbReference>
<evidence type="ECO:0000256" key="5">
    <source>
        <dbReference type="ARBA" id="ARBA00022824"/>
    </source>
</evidence>
<comment type="caution">
    <text evidence="9">The sequence shown here is derived from an EMBL/GenBank/DDBJ whole genome shotgun (WGS) entry which is preliminary data.</text>
</comment>
<evidence type="ECO:0000259" key="8">
    <source>
        <dbReference type="PROSITE" id="PS51352"/>
    </source>
</evidence>
<evidence type="ECO:0000256" key="3">
    <source>
        <dbReference type="ARBA" id="ARBA00006347"/>
    </source>
</evidence>
<dbReference type="Proteomes" id="UP000749646">
    <property type="component" value="Unassembled WGS sequence"/>
</dbReference>
<dbReference type="SUPFAM" id="SSF52833">
    <property type="entry name" value="Thioredoxin-like"/>
    <property type="match status" value="3"/>
</dbReference>
<dbReference type="Gene3D" id="3.40.30.10">
    <property type="entry name" value="Glutaredoxin"/>
    <property type="match status" value="3"/>
</dbReference>
<dbReference type="PANTHER" id="PTHR18929">
    <property type="entry name" value="PROTEIN DISULFIDE ISOMERASE"/>
    <property type="match status" value="1"/>
</dbReference>
<keyword evidence="5" id="KW-0256">Endoplasmic reticulum</keyword>
<dbReference type="GO" id="GO:0003756">
    <property type="term" value="F:protein disulfide isomerase activity"/>
    <property type="evidence" value="ECO:0007669"/>
    <property type="project" value="UniProtKB-EC"/>
</dbReference>
<accession>A0A9P6ITD8</accession>
<dbReference type="EMBL" id="JAAAHW010007621">
    <property type="protein sequence ID" value="KAF9947169.1"/>
    <property type="molecule type" value="Genomic_DNA"/>
</dbReference>
<evidence type="ECO:0000313" key="10">
    <source>
        <dbReference type="Proteomes" id="UP000749646"/>
    </source>
</evidence>
<keyword evidence="6" id="KW-0413">Isomerase</keyword>
<reference evidence="9" key="1">
    <citation type="journal article" date="2020" name="Fungal Divers.">
        <title>Resolving the Mortierellaceae phylogeny through synthesis of multi-gene phylogenetics and phylogenomics.</title>
        <authorList>
            <person name="Vandepol N."/>
            <person name="Liber J."/>
            <person name="Desiro A."/>
            <person name="Na H."/>
            <person name="Kennedy M."/>
            <person name="Barry K."/>
            <person name="Grigoriev I.V."/>
            <person name="Miller A.N."/>
            <person name="O'Donnell K."/>
            <person name="Stajich J.E."/>
            <person name="Bonito G."/>
        </authorList>
    </citation>
    <scope>NUCLEOTIDE SEQUENCE</scope>
    <source>
        <strain evidence="9">MES-2147</strain>
    </source>
</reference>
<sequence length="319" mass="36168">MDEIGSINYASYHAPGSVPLAYYFYNSPEERNRFSIEFEDLAKELKGKMNFVYIDASKFGSHAYNLYLREEWPAFGIQNVSDGTKFPLEGELSFDKIKALCEEVLAGTVEPSIKSEPIPETNDGPVKVVVAHTYKEIVEDLDKDVLIVFYAPWCDNSVKMTLNYEKLGELYEGSKIVIAKLNAPANELPQGVPFQIDCFPTIKFRRAGSTEYIDYSGDRSLENFVEFITENAVNKFEVKVEALLEFVKTNSVPIMEELGRNNYAPYQAPGNVPLAYYFYKSPEQRSRFSTEFEGLAKELKGKMNFVYTDGCEFGNLAVN</sequence>
<feature type="non-terminal residue" evidence="9">
    <location>
        <position position="319"/>
    </location>
</feature>
<keyword evidence="10" id="KW-1185">Reference proteome</keyword>